<dbReference type="InterPro" id="IPR030826">
    <property type="entry name" value="Ribosomal_bTHX/bTHXc/bTHXm"/>
</dbReference>
<dbReference type="Pfam" id="PF17070">
    <property type="entry name" value="Thx"/>
    <property type="match status" value="1"/>
</dbReference>
<dbReference type="AlphaFoldDB" id="A0A5S9F210"/>
<keyword evidence="2" id="KW-0689">Ribosomal protein</keyword>
<keyword evidence="6" id="KW-1185">Reference proteome</keyword>
<protein>
    <recommendedName>
        <fullName evidence="7">30S ribosomal protein THX</fullName>
    </recommendedName>
</protein>
<dbReference type="InterPro" id="IPR031414">
    <property type="entry name" value="Ribosomal_bTHX"/>
</dbReference>
<evidence type="ECO:0000256" key="3">
    <source>
        <dbReference type="ARBA" id="ARBA00023274"/>
    </source>
</evidence>
<evidence type="ECO:0000256" key="4">
    <source>
        <dbReference type="SAM" id="MobiDB-lite"/>
    </source>
</evidence>
<proteinExistence type="inferred from homology"/>
<dbReference type="NCBIfam" id="TIGR04560">
    <property type="entry name" value="ribo_THX"/>
    <property type="match status" value="1"/>
</dbReference>
<dbReference type="Proteomes" id="UP000326354">
    <property type="component" value="Chromosome"/>
</dbReference>
<dbReference type="KEGG" id="uam:UABAM_01331"/>
<evidence type="ECO:0008006" key="7">
    <source>
        <dbReference type="Google" id="ProtNLM"/>
    </source>
</evidence>
<keyword evidence="3" id="KW-0687">Ribonucleoprotein</keyword>
<gene>
    <name evidence="5" type="ORF">UABAM_01331</name>
</gene>
<dbReference type="GO" id="GO:1990904">
    <property type="term" value="C:ribonucleoprotein complex"/>
    <property type="evidence" value="ECO:0007669"/>
    <property type="project" value="UniProtKB-KW"/>
</dbReference>
<sequence length="37" mass="4162">MGRGDRRTRRGKVAAGSFGKFRLKNKNKAKNKKAEAK</sequence>
<dbReference type="RefSeq" id="WP_151967213.1">
    <property type="nucleotide sequence ID" value="NZ_AP019860.1"/>
</dbReference>
<accession>A0A5S9F210</accession>
<reference evidence="5 6" key="1">
    <citation type="submission" date="2019-08" db="EMBL/GenBank/DDBJ databases">
        <title>Complete genome sequence of Candidatus Uab amorphum.</title>
        <authorList>
            <person name="Shiratori T."/>
            <person name="Suzuki S."/>
            <person name="Kakizawa Y."/>
            <person name="Ishida K."/>
        </authorList>
    </citation>
    <scope>NUCLEOTIDE SEQUENCE [LARGE SCALE GENOMIC DNA]</scope>
    <source>
        <strain evidence="5 6">SRT547</strain>
    </source>
</reference>
<evidence type="ECO:0000256" key="1">
    <source>
        <dbReference type="ARBA" id="ARBA00010834"/>
    </source>
</evidence>
<organism evidence="5 6">
    <name type="scientific">Uabimicrobium amorphum</name>
    <dbReference type="NCBI Taxonomy" id="2596890"/>
    <lineage>
        <taxon>Bacteria</taxon>
        <taxon>Pseudomonadati</taxon>
        <taxon>Planctomycetota</taxon>
        <taxon>Candidatus Uabimicrobiia</taxon>
        <taxon>Candidatus Uabimicrobiales</taxon>
        <taxon>Candidatus Uabimicrobiaceae</taxon>
        <taxon>Candidatus Uabimicrobium</taxon>
    </lineage>
</organism>
<name>A0A5S9F210_UABAM</name>
<feature type="region of interest" description="Disordered" evidence="4">
    <location>
        <begin position="1"/>
        <end position="37"/>
    </location>
</feature>
<feature type="compositionally biased region" description="Basic residues" evidence="4">
    <location>
        <begin position="1"/>
        <end position="12"/>
    </location>
</feature>
<evidence type="ECO:0000256" key="2">
    <source>
        <dbReference type="ARBA" id="ARBA00022980"/>
    </source>
</evidence>
<dbReference type="EMBL" id="AP019860">
    <property type="protein sequence ID" value="BBM82988.1"/>
    <property type="molecule type" value="Genomic_DNA"/>
</dbReference>
<dbReference type="GO" id="GO:0005840">
    <property type="term" value="C:ribosome"/>
    <property type="evidence" value="ECO:0007669"/>
    <property type="project" value="UniProtKB-KW"/>
</dbReference>
<feature type="compositionally biased region" description="Basic residues" evidence="4">
    <location>
        <begin position="21"/>
        <end position="31"/>
    </location>
</feature>
<comment type="similarity">
    <text evidence="1">Belongs to the bacterial ribosomal protein bTHX family.</text>
</comment>
<evidence type="ECO:0000313" key="6">
    <source>
        <dbReference type="Proteomes" id="UP000326354"/>
    </source>
</evidence>
<evidence type="ECO:0000313" key="5">
    <source>
        <dbReference type="EMBL" id="BBM82988.1"/>
    </source>
</evidence>